<accession>A0ABU6FG43</accession>
<comment type="caution">
    <text evidence="1">The sequence shown here is derived from an EMBL/GenBank/DDBJ whole genome shotgun (WGS) entry which is preliminary data.</text>
</comment>
<dbReference type="EMBL" id="JAOZYC010000184">
    <property type="protein sequence ID" value="MEB8343016.1"/>
    <property type="molecule type" value="Genomic_DNA"/>
</dbReference>
<evidence type="ECO:0000313" key="1">
    <source>
        <dbReference type="EMBL" id="MEB8343016.1"/>
    </source>
</evidence>
<gene>
    <name evidence="1" type="ORF">OKJ99_36555</name>
</gene>
<name>A0ABU6FG43_9ACTN</name>
<sequence>MVDGLVGELRQWEAVSRVGGPLEKHRTQIDAVLVLLNAGVVDARERLADGRADSVPARILDLHHVWDFFRGRFLLRRVRGYRRTLEVADELAWECYRPVLDLPGSRPKEPPLAGFSRTASPRAHRRGSAYLDLLPRGGIHTREGRIAAARLPFPVIDIPWHYDVQLPALLTVAHEAGHHIEDDCGLGDEIRERIRAAELPPERVPHWEHWRGEAFADVCAAVVCGTAYAEVLAELLEVGGAGVAGAAGAARTTEAVERAGTTGGARTEGLLDGQHPPPAIRVRLARAAAVAAGHPRGADGPDEPHGPEITAIVSALLDTGYDGLGGRRLTHLLVPPDAEDVFVAAERLLHRRPSGCARAATALAAAALAFQRDPVGYEQGGVAERVEAEVLRLRGTGSRAPTRRGEAAVEEGRLPAYGEAGELLLQALDADGASSGAIRP</sequence>
<reference evidence="1 2" key="1">
    <citation type="submission" date="2022-10" db="EMBL/GenBank/DDBJ databases">
        <authorList>
            <person name="Xie J."/>
            <person name="Shen N."/>
        </authorList>
    </citation>
    <scope>NUCLEOTIDE SEQUENCE [LARGE SCALE GENOMIC DNA]</scope>
    <source>
        <strain evidence="1 2">YIM65594</strain>
    </source>
</reference>
<proteinExistence type="predicted"/>
<evidence type="ECO:0000313" key="2">
    <source>
        <dbReference type="Proteomes" id="UP001354931"/>
    </source>
</evidence>
<keyword evidence="2" id="KW-1185">Reference proteome</keyword>
<dbReference type="Proteomes" id="UP001354931">
    <property type="component" value="Unassembled WGS sequence"/>
</dbReference>
<organism evidence="1 2">
    <name type="scientific">Streptomyces endophyticus</name>
    <dbReference type="NCBI Taxonomy" id="714166"/>
    <lineage>
        <taxon>Bacteria</taxon>
        <taxon>Bacillati</taxon>
        <taxon>Actinomycetota</taxon>
        <taxon>Actinomycetes</taxon>
        <taxon>Kitasatosporales</taxon>
        <taxon>Streptomycetaceae</taxon>
        <taxon>Streptomyces</taxon>
    </lineage>
</organism>
<dbReference type="RefSeq" id="WP_326022629.1">
    <property type="nucleotide sequence ID" value="NZ_JAOZYC010000184.1"/>
</dbReference>
<protein>
    <submittedName>
        <fullName evidence="1">Uncharacterized protein</fullName>
    </submittedName>
</protein>